<dbReference type="PROSITE" id="PS50931">
    <property type="entry name" value="HTH_LYSR"/>
    <property type="match status" value="1"/>
</dbReference>
<reference evidence="6 7" key="1">
    <citation type="submission" date="2024-09" db="EMBL/GenBank/DDBJ databases">
        <authorList>
            <person name="Sun Q."/>
            <person name="Mori K."/>
        </authorList>
    </citation>
    <scope>NUCLEOTIDE SEQUENCE [LARGE SCALE GENOMIC DNA]</scope>
    <source>
        <strain evidence="6 7">CCM 8543</strain>
    </source>
</reference>
<dbReference type="EMBL" id="JBHLXD010000004">
    <property type="protein sequence ID" value="MFC0207488.1"/>
    <property type="molecule type" value="Genomic_DNA"/>
</dbReference>
<dbReference type="InterPro" id="IPR036388">
    <property type="entry name" value="WH-like_DNA-bd_sf"/>
</dbReference>
<keyword evidence="3" id="KW-0238">DNA-binding</keyword>
<gene>
    <name evidence="6" type="ORF">ACFFJ2_03630</name>
</gene>
<evidence type="ECO:0000256" key="2">
    <source>
        <dbReference type="ARBA" id="ARBA00023015"/>
    </source>
</evidence>
<dbReference type="SUPFAM" id="SSF53850">
    <property type="entry name" value="Periplasmic binding protein-like II"/>
    <property type="match status" value="1"/>
</dbReference>
<proteinExistence type="inferred from homology"/>
<evidence type="ECO:0000313" key="6">
    <source>
        <dbReference type="EMBL" id="MFC0207488.1"/>
    </source>
</evidence>
<evidence type="ECO:0000256" key="1">
    <source>
        <dbReference type="ARBA" id="ARBA00009437"/>
    </source>
</evidence>
<dbReference type="InterPro" id="IPR000847">
    <property type="entry name" value="LysR_HTH_N"/>
</dbReference>
<dbReference type="CDD" id="cd08422">
    <property type="entry name" value="PBP2_CrgA_like"/>
    <property type="match status" value="1"/>
</dbReference>
<comment type="caution">
    <text evidence="6">The sequence shown here is derived from an EMBL/GenBank/DDBJ whole genome shotgun (WGS) entry which is preliminary data.</text>
</comment>
<evidence type="ECO:0000256" key="4">
    <source>
        <dbReference type="ARBA" id="ARBA00023163"/>
    </source>
</evidence>
<keyword evidence="4" id="KW-0804">Transcription</keyword>
<sequence>MDRLTALTVFRHVVELGSFAAAARHLNLSPAAVSKNIGELEAHLAVRLINRTTRRMSLTEAGTLYYRQIARVLDELEEADSSLGPLQESPRGLLRVSAPLTLTLVCLSPALPGFLSRHPDLTLDLRLDDRRVNIVEEGFDIAIRASDRLEDSSLVARKLTTTAHVVCAAPAYLERHGRPRSPEDLRQHSCIQFTLSGHVDDWTFSRRGQTVRVPIEGRYRVTSSLAVRDALRAGFGLSLIPLAYVRDDLEAGRLERVLEEWSTVDLSVYAVYPSRRHVVPKVRAFLDFLVAELETT</sequence>
<dbReference type="InterPro" id="IPR036390">
    <property type="entry name" value="WH_DNA-bd_sf"/>
</dbReference>
<evidence type="ECO:0000313" key="7">
    <source>
        <dbReference type="Proteomes" id="UP001589755"/>
    </source>
</evidence>
<dbReference type="Gene3D" id="3.40.190.290">
    <property type="match status" value="1"/>
</dbReference>
<dbReference type="RefSeq" id="WP_261519250.1">
    <property type="nucleotide sequence ID" value="NZ_JAODNW010000003.1"/>
</dbReference>
<accession>A0ABV6D4C5</accession>
<evidence type="ECO:0000259" key="5">
    <source>
        <dbReference type="PROSITE" id="PS50931"/>
    </source>
</evidence>
<dbReference type="SUPFAM" id="SSF46785">
    <property type="entry name" value="Winged helix' DNA-binding domain"/>
    <property type="match status" value="1"/>
</dbReference>
<dbReference type="PANTHER" id="PTHR30537:SF5">
    <property type="entry name" value="HTH-TYPE TRANSCRIPTIONAL ACTIVATOR TTDR-RELATED"/>
    <property type="match status" value="1"/>
</dbReference>
<name>A0ABV6D4C5_9HYPH</name>
<dbReference type="InterPro" id="IPR005119">
    <property type="entry name" value="LysR_subst-bd"/>
</dbReference>
<dbReference type="Pfam" id="PF03466">
    <property type="entry name" value="LysR_substrate"/>
    <property type="match status" value="1"/>
</dbReference>
<keyword evidence="7" id="KW-1185">Reference proteome</keyword>
<dbReference type="Pfam" id="PF00126">
    <property type="entry name" value="HTH_1"/>
    <property type="match status" value="1"/>
</dbReference>
<organism evidence="6 7">
    <name type="scientific">Chelativorans intermedius</name>
    <dbReference type="NCBI Taxonomy" id="515947"/>
    <lineage>
        <taxon>Bacteria</taxon>
        <taxon>Pseudomonadati</taxon>
        <taxon>Pseudomonadota</taxon>
        <taxon>Alphaproteobacteria</taxon>
        <taxon>Hyphomicrobiales</taxon>
        <taxon>Phyllobacteriaceae</taxon>
        <taxon>Chelativorans</taxon>
    </lineage>
</organism>
<comment type="similarity">
    <text evidence="1">Belongs to the LysR transcriptional regulatory family.</text>
</comment>
<evidence type="ECO:0000256" key="3">
    <source>
        <dbReference type="ARBA" id="ARBA00023125"/>
    </source>
</evidence>
<protein>
    <submittedName>
        <fullName evidence="6">LysR family transcriptional regulator</fullName>
    </submittedName>
</protein>
<dbReference type="PANTHER" id="PTHR30537">
    <property type="entry name" value="HTH-TYPE TRANSCRIPTIONAL REGULATOR"/>
    <property type="match status" value="1"/>
</dbReference>
<dbReference type="InterPro" id="IPR058163">
    <property type="entry name" value="LysR-type_TF_proteobact-type"/>
</dbReference>
<keyword evidence="2" id="KW-0805">Transcription regulation</keyword>
<dbReference type="Proteomes" id="UP001589755">
    <property type="component" value="Unassembled WGS sequence"/>
</dbReference>
<feature type="domain" description="HTH lysR-type" evidence="5">
    <location>
        <begin position="1"/>
        <end position="59"/>
    </location>
</feature>
<dbReference type="Gene3D" id="1.10.10.10">
    <property type="entry name" value="Winged helix-like DNA-binding domain superfamily/Winged helix DNA-binding domain"/>
    <property type="match status" value="1"/>
</dbReference>